<evidence type="ECO:0000256" key="10">
    <source>
        <dbReference type="ARBA" id="ARBA00023157"/>
    </source>
</evidence>
<dbReference type="GO" id="GO:0005509">
    <property type="term" value="F:calcium ion binding"/>
    <property type="evidence" value="ECO:0007669"/>
    <property type="project" value="InterPro"/>
</dbReference>
<keyword evidence="7" id="KW-0106">Calcium</keyword>
<feature type="domain" description="HYR" evidence="15">
    <location>
        <begin position="434"/>
        <end position="517"/>
    </location>
</feature>
<keyword evidence="11" id="KW-0325">Glycoprotein</keyword>
<evidence type="ECO:0000256" key="3">
    <source>
        <dbReference type="ARBA" id="ARBA00022536"/>
    </source>
</evidence>
<dbReference type="SMART" id="SM00181">
    <property type="entry name" value="EGF"/>
    <property type="match status" value="11"/>
</dbReference>
<feature type="domain" description="EGF-like" evidence="14">
    <location>
        <begin position="1175"/>
        <end position="1212"/>
    </location>
</feature>
<evidence type="ECO:0000256" key="1">
    <source>
        <dbReference type="ARBA" id="ARBA00004251"/>
    </source>
</evidence>
<evidence type="ECO:0000256" key="6">
    <source>
        <dbReference type="ARBA" id="ARBA00022737"/>
    </source>
</evidence>
<dbReference type="PANTHER" id="PTHR24273">
    <property type="entry name" value="FI04643P-RELATED"/>
    <property type="match status" value="1"/>
</dbReference>
<evidence type="ECO:0000256" key="4">
    <source>
        <dbReference type="ARBA" id="ARBA00022692"/>
    </source>
</evidence>
<feature type="domain" description="HYR" evidence="15">
    <location>
        <begin position="1538"/>
        <end position="1620"/>
    </location>
</feature>
<feature type="domain" description="HYR" evidence="15">
    <location>
        <begin position="1452"/>
        <end position="1535"/>
    </location>
</feature>
<feature type="disulfide bond" evidence="12">
    <location>
        <begin position="1312"/>
        <end position="1321"/>
    </location>
</feature>
<comment type="subcellular location">
    <subcellularLocation>
        <location evidence="1">Cell membrane</location>
        <topology evidence="1">Single-pass type I membrane protein</topology>
    </subcellularLocation>
</comment>
<feature type="domain" description="EGF-like" evidence="14">
    <location>
        <begin position="1087"/>
        <end position="1127"/>
    </location>
</feature>
<keyword evidence="4 13" id="KW-0812">Transmembrane</keyword>
<evidence type="ECO:0000256" key="12">
    <source>
        <dbReference type="PROSITE-ProRule" id="PRU00076"/>
    </source>
</evidence>
<keyword evidence="8 13" id="KW-1133">Transmembrane helix</keyword>
<sequence>MAISCTDKANNLEISDNTPPVISNCPDNILLNIELGITSAIAFWVEPTATDLSGVANIVTQSASPGDAFSLGTTIVNYVFSDGFNSDSCAFNVVVTPVDTQPPVIANCPAPISVVIELGSTGGVAFWTEPTATDFSGTVTLIERTNSPGSVFSIGTTVVRYTFSDNGGNEDFCTFPVTVTTEDTQDPIISNCPANIPVTIELGITQGVASWTEPTATDISGTANLVQRTSSPNSLFPIGSTDVTYTFSDNAGNTAECIFTVTVTTVDTTPPIIQNSPADISRVVEFGVSGIPVSWIEPTAFDLSGVANLVLRSHEPGSVFPVGTTVVTYTFSDASGNPSQTEFTVTVTTEDTVPPTIQNCPSNIGLVVELGITSAPAFWLEPTATDLSGTVNLVTRSHTPGSSFPLGTTGVTYTFTDASNNPSICSFNVVVSVEDTTPPVVSNCPAPIPITVELGSTEASAQWQEPTATDLSGIVSLAQRSHAPGSSFPLGTTVVTYRFIDNAGNDVVCSFPVTVTPSDTQDPIISNCPANIAVTIELGTTRGVASWTEPTATDISGTTNLVQRTSSPNSLFPIGSTDVTYIFSDNSGNTAECIFIVTVTTVDTTPPTIIQCPSDITAEAIINTGGVIVTWVTPTAVDISGTANIVSQTALSGSLFQVGTTVVRITFVDASGNPADCVFDVIVTEEDITRIIELNEGGVEVFYSPPQATDDSGIVNLVSQSHTPGQFFPTGETIVVYLFSDPTGNNDECRFKVTVTEVDSIIPVIGILPEDITRTVQLGSPGTVVTWPEPQVSDNSGIVNLVSQSHTSGSFFPVGTTEVTYTYADPSNNRVMVSFDVNVIEVDSLIPVIGFSPEDITRTVPIGSPGTVVTWPEPQVSDNSGIVNLVSQSHTSGSFFPVGTTEVTYTYADPTNNRVMVSFDVNVIEVDPCDSGPCQNGAACVVTSTTEFICVCAGNCFTGVFCEIGLSACSSNQCANGAACLPVADSCTQYTCECPACFTGPFCNIELDACVNNQCQNGGQCVQENSCTTYRCECPPCFTGEFCEQGYNACDDNACLNGGVCSNIGGSCSEYTCSCPSCVTGAFCQFSRDSCNPNPCQNNGFCTSSADSSCFAYSCQCIGCFTGFNCEVAIPSGCSTNPCQNGGICSELPGTCGGYSCTCQNSFAGVRCQDPSPINVNPCNSSPCGNGATCLTMDGQYYICVCRPGYFGINCRDLDQGVPNLADPCDVGPCLNGATCRASYNANSSPLGQYVSQYTCICAPGFTGANCQAPTDGLGAALDICNLNTRPGCENGGTCANAYHSFDQDVDYFCFCLSGFTGHNCEATVPDPCASSPCQNNAACTSFSTYYTCSCAFGFSGTTCEIISSGDVTGPTISNCPSNIQVSVPVGSQGVATWPEPFAVDTTGVAELVYQSDTSGSSFPIGTSAVAYVFVDIYRNPSVCLFFVTVTSVQPGDNTPPVITGCPGDVTAFVPADANSAVVTWTEPTATDNSQVQLSLTQSHFPGSQFPLGTTPVSYTFTDASGNLATCSFNVIVTFEFADNVDPVVSNCPSDIVVNIPGGMFGRASWTAPTATDDSGTVTLVSGPAVTTGFFQLGSTPLMYVFEDEAGNQAICSFNVIVTTGTVDNIDPVISNCPQDVVVTANTGASSAPAFWNAPTAMDASGMVTLHSVSASPGDSFPLGSTPVTYIFSDAFGNTAECSFNVIVNAGGSDTTPPTILNCPSSQTITATAGASSAVATWIVPTATDASGIAGVTSSANPGDSFPLGPNVVSYRFTDNANIDAVCEFQILVLSGGGGDLTAPVISNCPANIQQNLPNGQFAAVSWTAPTAVDESGDVTVVGPGVPSAFFAIGVTTISYIFTDAAGNEAICSFDIIITGGSGDTTAPTILNCPSSQTITATAGASSAVATWIVPTATDASGIAGVTSSANPGDSFPLGPNVVSYRFTDNANLDAVCEFEILVLSATVVDDTTRPVISNCPTDIFRQIPNGAAGDFVSWSEPTATDNLDTSLTIERSHVPGAFFIVGPTLVSYTFTDDAGNSALCSFSVNIFVSGVVVDNTAPVISDCPVSPIEVTISSALDAGLVTWTPEPTAVDESTVTLTQSHLNGAEFPVGDTSVVYSFEDEFGNQANCSFTVTVTRGPNACSGNPCPENTSCFYSQDQFLCLPRSSRRRRDLLSDDAVCPCQNNGTCHHSGEGNYCKCPKGFSGVLCDAVEITMQKEAKPSYSEANLQWSMVTVMGILLLVITVLAFALCTMSNKIMAVSAKQQPDEVAIIH</sequence>
<keyword evidence="2" id="KW-1003">Cell membrane</keyword>
<feature type="domain" description="HYR" evidence="15">
    <location>
        <begin position="1966"/>
        <end position="2049"/>
    </location>
</feature>
<proteinExistence type="predicted"/>
<dbReference type="Proteomes" id="UP000230750">
    <property type="component" value="Unassembled WGS sequence"/>
</dbReference>
<feature type="domain" description="HYR" evidence="15">
    <location>
        <begin position="602"/>
        <end position="685"/>
    </location>
</feature>
<feature type="disulfide bond" evidence="12">
    <location>
        <begin position="1075"/>
        <end position="1084"/>
    </location>
</feature>
<feature type="domain" description="HYR" evidence="15">
    <location>
        <begin position="686"/>
        <end position="757"/>
    </location>
</feature>
<feature type="domain" description="HYR" evidence="15">
    <location>
        <begin position="518"/>
        <end position="601"/>
    </location>
</feature>
<feature type="domain" description="EGF-like" evidence="14">
    <location>
        <begin position="1006"/>
        <end position="1044"/>
    </location>
</feature>
<feature type="domain" description="HYR" evidence="15">
    <location>
        <begin position="1366"/>
        <end position="1448"/>
    </location>
</feature>
<feature type="domain" description="HYR" evidence="15">
    <location>
        <begin position="266"/>
        <end position="349"/>
    </location>
</feature>
<feature type="disulfide bond" evidence="12">
    <location>
        <begin position="1159"/>
        <end position="1168"/>
    </location>
</feature>
<feature type="disulfide bond" evidence="12">
    <location>
        <begin position="994"/>
        <end position="1003"/>
    </location>
</feature>
<keyword evidence="6" id="KW-0677">Repeat</keyword>
<feature type="disulfide bond" evidence="12">
    <location>
        <begin position="1202"/>
        <end position="1211"/>
    </location>
</feature>
<feature type="domain" description="HYR" evidence="15">
    <location>
        <begin position="1709"/>
        <end position="1791"/>
    </location>
</feature>
<comment type="caution">
    <text evidence="16">The sequence shown here is derived from an EMBL/GenBank/DDBJ whole genome shotgun (WGS) entry which is preliminary data.</text>
</comment>
<feature type="domain" description="HYR" evidence="15">
    <location>
        <begin position="350"/>
        <end position="433"/>
    </location>
</feature>
<feature type="domain" description="HYR" evidence="15">
    <location>
        <begin position="1879"/>
        <end position="1961"/>
    </location>
</feature>
<feature type="domain" description="EGF-like" evidence="14">
    <location>
        <begin position="1046"/>
        <end position="1085"/>
    </location>
</feature>
<evidence type="ECO:0000313" key="17">
    <source>
        <dbReference type="Proteomes" id="UP000230750"/>
    </source>
</evidence>
<dbReference type="PROSITE" id="PS50026">
    <property type="entry name" value="EGF_3"/>
    <property type="match status" value="11"/>
</dbReference>
<dbReference type="PROSITE" id="PS00022">
    <property type="entry name" value="EGF_1"/>
    <property type="match status" value="10"/>
</dbReference>
<dbReference type="PANTHER" id="PTHR24273:SF32">
    <property type="entry name" value="HYALIN"/>
    <property type="match status" value="1"/>
</dbReference>
<dbReference type="GO" id="GO:0023052">
    <property type="term" value="P:signaling"/>
    <property type="evidence" value="ECO:0007669"/>
    <property type="project" value="UniProtKB-ARBA"/>
</dbReference>
<dbReference type="FunFam" id="2.10.25.10:FF:000391">
    <property type="entry name" value="Weary, isoform C"/>
    <property type="match status" value="1"/>
</dbReference>
<feature type="domain" description="HYR" evidence="15">
    <location>
        <begin position="182"/>
        <end position="265"/>
    </location>
</feature>
<protein>
    <recommendedName>
        <fullName evidence="18">Hyalin</fullName>
    </recommendedName>
</protein>
<evidence type="ECO:0000256" key="13">
    <source>
        <dbReference type="SAM" id="Phobius"/>
    </source>
</evidence>
<feature type="domain" description="HYR" evidence="15">
    <location>
        <begin position="2054"/>
        <end position="2137"/>
    </location>
</feature>
<dbReference type="GO" id="GO:0007154">
    <property type="term" value="P:cell communication"/>
    <property type="evidence" value="ECO:0007669"/>
    <property type="project" value="UniProtKB-ARBA"/>
</dbReference>
<feature type="disulfide bond" evidence="12">
    <location>
        <begin position="1258"/>
        <end position="1267"/>
    </location>
</feature>
<dbReference type="SUPFAM" id="SSF57196">
    <property type="entry name" value="EGF/Laminin"/>
    <property type="match status" value="8"/>
</dbReference>
<dbReference type="Pfam" id="PF02494">
    <property type="entry name" value="HYR"/>
    <property type="match status" value="20"/>
</dbReference>
<evidence type="ECO:0000313" key="16">
    <source>
        <dbReference type="EMBL" id="PIK50054.1"/>
    </source>
</evidence>
<accession>A0A2G8KPW4</accession>
<dbReference type="InterPro" id="IPR001881">
    <property type="entry name" value="EGF-like_Ca-bd_dom"/>
</dbReference>
<dbReference type="SMART" id="SM00179">
    <property type="entry name" value="EGF_CA"/>
    <property type="match status" value="5"/>
</dbReference>
<feature type="domain" description="HYR" evidence="15">
    <location>
        <begin position="1795"/>
        <end position="1876"/>
    </location>
</feature>
<name>A0A2G8KPW4_STIJA</name>
<feature type="domain" description="HYR" evidence="15">
    <location>
        <begin position="15"/>
        <end position="97"/>
    </location>
</feature>
<organism evidence="16 17">
    <name type="scientific">Stichopus japonicus</name>
    <name type="common">Sea cucumber</name>
    <dbReference type="NCBI Taxonomy" id="307972"/>
    <lineage>
        <taxon>Eukaryota</taxon>
        <taxon>Metazoa</taxon>
        <taxon>Echinodermata</taxon>
        <taxon>Eleutherozoa</taxon>
        <taxon>Echinozoa</taxon>
        <taxon>Holothuroidea</taxon>
        <taxon>Aspidochirotacea</taxon>
        <taxon>Aspidochirotida</taxon>
        <taxon>Stichopodidae</taxon>
        <taxon>Apostichopus</taxon>
    </lineage>
</organism>
<keyword evidence="9 13" id="KW-0472">Membrane</keyword>
<dbReference type="PROSITE" id="PS50825">
    <property type="entry name" value="HYR"/>
    <property type="match status" value="20"/>
</dbReference>
<evidence type="ECO:0000256" key="5">
    <source>
        <dbReference type="ARBA" id="ARBA00022729"/>
    </source>
</evidence>
<reference evidence="16 17" key="1">
    <citation type="journal article" date="2017" name="PLoS Biol.">
        <title>The sea cucumber genome provides insights into morphological evolution and visceral regeneration.</title>
        <authorList>
            <person name="Zhang X."/>
            <person name="Sun L."/>
            <person name="Yuan J."/>
            <person name="Sun Y."/>
            <person name="Gao Y."/>
            <person name="Zhang L."/>
            <person name="Li S."/>
            <person name="Dai H."/>
            <person name="Hamel J.F."/>
            <person name="Liu C."/>
            <person name="Yu Y."/>
            <person name="Liu S."/>
            <person name="Lin W."/>
            <person name="Guo K."/>
            <person name="Jin S."/>
            <person name="Xu P."/>
            <person name="Storey K.B."/>
            <person name="Huan P."/>
            <person name="Zhang T."/>
            <person name="Zhou Y."/>
            <person name="Zhang J."/>
            <person name="Lin C."/>
            <person name="Li X."/>
            <person name="Xing L."/>
            <person name="Huo D."/>
            <person name="Sun M."/>
            <person name="Wang L."/>
            <person name="Mercier A."/>
            <person name="Li F."/>
            <person name="Yang H."/>
            <person name="Xiang J."/>
        </authorList>
    </citation>
    <scope>NUCLEOTIDE SEQUENCE [LARGE SCALE GENOMIC DNA]</scope>
    <source>
        <strain evidence="16">Shaxun</strain>
        <tissue evidence="16">Muscle</tissue>
    </source>
</reference>
<feature type="domain" description="EGF-like" evidence="14">
    <location>
        <begin position="925"/>
        <end position="963"/>
    </location>
</feature>
<keyword evidence="3 12" id="KW-0245">EGF-like domain</keyword>
<feature type="domain" description="EGF-like" evidence="14">
    <location>
        <begin position="1277"/>
        <end position="1322"/>
    </location>
</feature>
<dbReference type="Gene3D" id="2.10.25.10">
    <property type="entry name" value="Laminin"/>
    <property type="match status" value="10"/>
</dbReference>
<evidence type="ECO:0000256" key="11">
    <source>
        <dbReference type="ARBA" id="ARBA00023180"/>
    </source>
</evidence>
<feature type="disulfide bond" evidence="12">
    <location>
        <begin position="1015"/>
        <end position="1032"/>
    </location>
</feature>
<evidence type="ECO:0000256" key="2">
    <source>
        <dbReference type="ARBA" id="ARBA00022475"/>
    </source>
</evidence>
<evidence type="ECO:0000256" key="9">
    <source>
        <dbReference type="ARBA" id="ARBA00023136"/>
    </source>
</evidence>
<feature type="domain" description="EGF-like" evidence="14">
    <location>
        <begin position="1221"/>
        <end position="1268"/>
    </location>
</feature>
<feature type="domain" description="EGF-like" evidence="14">
    <location>
        <begin position="965"/>
        <end position="1004"/>
    </location>
</feature>
<dbReference type="PROSITE" id="PS01186">
    <property type="entry name" value="EGF_2"/>
    <property type="match status" value="5"/>
</dbReference>
<feature type="disulfide bond" evidence="12">
    <location>
        <begin position="1351"/>
        <end position="1360"/>
    </location>
</feature>
<dbReference type="InterPro" id="IPR000742">
    <property type="entry name" value="EGF"/>
</dbReference>
<feature type="disulfide bond" evidence="12">
    <location>
        <begin position="1117"/>
        <end position="1126"/>
    </location>
</feature>
<feature type="domain" description="EGF-like" evidence="14">
    <location>
        <begin position="2176"/>
        <end position="2209"/>
    </location>
</feature>
<gene>
    <name evidence="16" type="ORF">BSL78_13063</name>
</gene>
<evidence type="ECO:0008006" key="18">
    <source>
        <dbReference type="Google" id="ProtNLM"/>
    </source>
</evidence>
<feature type="disulfide bond" evidence="12">
    <location>
        <begin position="1034"/>
        <end position="1043"/>
    </location>
</feature>
<feature type="domain" description="HYR" evidence="15">
    <location>
        <begin position="1623"/>
        <end position="1706"/>
    </location>
</feature>
<feature type="domain" description="HYR" evidence="15">
    <location>
        <begin position="98"/>
        <end position="181"/>
    </location>
</feature>
<evidence type="ECO:0000259" key="15">
    <source>
        <dbReference type="PROSITE" id="PS50825"/>
    </source>
</evidence>
<keyword evidence="5" id="KW-0732">Signal</keyword>
<dbReference type="EMBL" id="MRZV01000435">
    <property type="protein sequence ID" value="PIK50054.1"/>
    <property type="molecule type" value="Genomic_DNA"/>
</dbReference>
<keyword evidence="10 12" id="KW-1015">Disulfide bond</keyword>
<feature type="transmembrane region" description="Helical" evidence="13">
    <location>
        <begin position="2230"/>
        <end position="2251"/>
    </location>
</feature>
<dbReference type="GO" id="GO:0005886">
    <property type="term" value="C:plasma membrane"/>
    <property type="evidence" value="ECO:0007669"/>
    <property type="project" value="UniProtKB-SubCell"/>
</dbReference>
<dbReference type="CDD" id="cd00053">
    <property type="entry name" value="EGF"/>
    <property type="match status" value="1"/>
</dbReference>
<evidence type="ECO:0000259" key="14">
    <source>
        <dbReference type="PROSITE" id="PS50026"/>
    </source>
</evidence>
<feature type="domain" description="HYR" evidence="15">
    <location>
        <begin position="758"/>
        <end position="841"/>
    </location>
</feature>
<comment type="caution">
    <text evidence="12">Lacks conserved residue(s) required for the propagation of feature annotation.</text>
</comment>
<evidence type="ECO:0000256" key="8">
    <source>
        <dbReference type="ARBA" id="ARBA00022989"/>
    </source>
</evidence>
<dbReference type="CDD" id="cd00054">
    <property type="entry name" value="EGF_CA"/>
    <property type="match status" value="6"/>
</dbReference>
<feature type="domain" description="EGF-like" evidence="14">
    <location>
        <begin position="1325"/>
        <end position="1361"/>
    </location>
</feature>
<keyword evidence="17" id="KW-1185">Reference proteome</keyword>
<evidence type="ECO:0000256" key="7">
    <source>
        <dbReference type="ARBA" id="ARBA00022837"/>
    </source>
</evidence>
<feature type="domain" description="HYR" evidence="15">
    <location>
        <begin position="842"/>
        <end position="925"/>
    </location>
</feature>
<dbReference type="InterPro" id="IPR003410">
    <property type="entry name" value="HYR_dom"/>
</dbReference>
<feature type="domain" description="EGF-like" evidence="14">
    <location>
        <begin position="1130"/>
        <end position="1169"/>
    </location>
</feature>
<dbReference type="OrthoDB" id="10069202at2759"/>
<dbReference type="Pfam" id="PF00008">
    <property type="entry name" value="EGF"/>
    <property type="match status" value="1"/>
</dbReference>
<feature type="disulfide bond" evidence="12">
    <location>
        <begin position="2199"/>
        <end position="2208"/>
    </location>
</feature>